<sequence length="361" mass="39659">MGAGLLSLLAPVGHFFMTGTAAWQQFRDGELVRHLEKQVDEAFVLRQPSIALWADMNYLLFRAGRPGVLVGDNGWLFTREEFYFDRHNETALEQNLQQIQLATCDLQRRGKQVLMLPLPAKRRLYGQRVATAVVPAMEALYPRVTGAFANDGLAWINALQILEQAAPQQPVFMRTDTHWSPAGASAVAAGVAAALTLPGQHDYHTEEVAVQPYQGDLLRYLPTSTGIGPQRSEPLARYQTAPREVADDAAALLGDSMPAVALVGTSYSAMDEWHFPGFLQQQLGQDVLVFALEAKGPFQAFREFLDSPAANDPRVRYVIWEVPERALIQPMNAIVTGDNHACLDHRRESGSAVAGLGGTGR</sequence>
<keyword evidence="8" id="KW-0808">Transferase</keyword>
<evidence type="ECO:0000256" key="7">
    <source>
        <dbReference type="ARBA" id="ARBA00022519"/>
    </source>
</evidence>
<gene>
    <name evidence="15" type="ORF">A11A3_08290</name>
</gene>
<keyword evidence="10" id="KW-0574">Periplasm</keyword>
<evidence type="ECO:0000256" key="3">
    <source>
        <dbReference type="ARBA" id="ARBA00005182"/>
    </source>
</evidence>
<comment type="pathway">
    <text evidence="3">Glycan biosynthesis; alginate biosynthesis.</text>
</comment>
<evidence type="ECO:0000256" key="5">
    <source>
        <dbReference type="ARBA" id="ARBA00016086"/>
    </source>
</evidence>
<reference evidence="15 16" key="1">
    <citation type="journal article" date="2012" name="J. Bacteriol.">
        <title>Genome Sequence of the Alkane-Degrading Bacterium Alcanivorax hongdengensis Type Strain A-11-3.</title>
        <authorList>
            <person name="Lai Q."/>
            <person name="Shao Z."/>
        </authorList>
    </citation>
    <scope>NUCLEOTIDE SEQUENCE [LARGE SCALE GENOMIC DNA]</scope>
    <source>
        <strain evidence="15 16">A-11-3</strain>
    </source>
</reference>
<keyword evidence="12" id="KW-0472">Membrane</keyword>
<evidence type="ECO:0000256" key="10">
    <source>
        <dbReference type="ARBA" id="ARBA00022764"/>
    </source>
</evidence>
<dbReference type="GO" id="GO:0042597">
    <property type="term" value="C:periplasmic space"/>
    <property type="evidence" value="ECO:0007669"/>
    <property type="project" value="UniProtKB-SubCell"/>
</dbReference>
<comment type="similarity">
    <text evidence="4">Belongs to the AlgJ family.</text>
</comment>
<comment type="subcellular location">
    <subcellularLocation>
        <location evidence="2">Cell inner membrane</location>
        <topology evidence="2">Peripheral membrane protein</topology>
        <orientation evidence="2">Periplasmic side</orientation>
    </subcellularLocation>
    <subcellularLocation>
        <location evidence="1">Periplasm</location>
    </subcellularLocation>
</comment>
<evidence type="ECO:0000313" key="15">
    <source>
        <dbReference type="EMBL" id="EKF74405.1"/>
    </source>
</evidence>
<protein>
    <recommendedName>
        <fullName evidence="5">Probable alginate O-acetylase AlgJ</fullName>
    </recommendedName>
    <alternativeName>
        <fullName evidence="13">Alginate biosynthesis protein AlgJ</fullName>
    </alternativeName>
</protein>
<evidence type="ECO:0000256" key="4">
    <source>
        <dbReference type="ARBA" id="ARBA00006038"/>
    </source>
</evidence>
<dbReference type="GO" id="GO:0005886">
    <property type="term" value="C:plasma membrane"/>
    <property type="evidence" value="ECO:0007669"/>
    <property type="project" value="UniProtKB-SubCell"/>
</dbReference>
<evidence type="ECO:0000256" key="11">
    <source>
        <dbReference type="ARBA" id="ARBA00022841"/>
    </source>
</evidence>
<dbReference type="eggNOG" id="ENOG5031Y0D">
    <property type="taxonomic scope" value="Bacteria"/>
</dbReference>
<evidence type="ECO:0000256" key="6">
    <source>
        <dbReference type="ARBA" id="ARBA00022475"/>
    </source>
</evidence>
<evidence type="ECO:0000256" key="9">
    <source>
        <dbReference type="ARBA" id="ARBA00022729"/>
    </source>
</evidence>
<keyword evidence="6" id="KW-1003">Cell membrane</keyword>
<organism evidence="15 16">
    <name type="scientific">Alcanivorax hongdengensis A-11-3</name>
    <dbReference type="NCBI Taxonomy" id="1177179"/>
    <lineage>
        <taxon>Bacteria</taxon>
        <taxon>Pseudomonadati</taxon>
        <taxon>Pseudomonadota</taxon>
        <taxon>Gammaproteobacteria</taxon>
        <taxon>Oceanospirillales</taxon>
        <taxon>Alcanivoracaceae</taxon>
        <taxon>Alcanivorax</taxon>
    </lineage>
</organism>
<accession>L0WF40</accession>
<comment type="caution">
    <text evidence="15">The sequence shown here is derived from an EMBL/GenBank/DDBJ whole genome shotgun (WGS) entry which is preliminary data.</text>
</comment>
<evidence type="ECO:0000256" key="12">
    <source>
        <dbReference type="ARBA" id="ARBA00023136"/>
    </source>
</evidence>
<evidence type="ECO:0000256" key="13">
    <source>
        <dbReference type="ARBA" id="ARBA00031031"/>
    </source>
</evidence>
<evidence type="ECO:0000259" key="14">
    <source>
        <dbReference type="Pfam" id="PF16822"/>
    </source>
</evidence>
<evidence type="ECO:0000256" key="8">
    <source>
        <dbReference type="ARBA" id="ARBA00022679"/>
    </source>
</evidence>
<dbReference type="Proteomes" id="UP000010164">
    <property type="component" value="Unassembled WGS sequence"/>
</dbReference>
<feature type="domain" description="AlgX/AlgJ SGNH hydrolase-like" evidence="14">
    <location>
        <begin position="68"/>
        <end position="324"/>
    </location>
</feature>
<dbReference type="AlphaFoldDB" id="L0WF40"/>
<dbReference type="InterPro" id="IPR031811">
    <property type="entry name" value="ALGX/ALGJ_SGNH-like"/>
</dbReference>
<dbReference type="Pfam" id="PF16822">
    <property type="entry name" value="ALGX"/>
    <property type="match status" value="1"/>
</dbReference>
<dbReference type="STRING" id="1177179.A11A3_08290"/>
<proteinExistence type="inferred from homology"/>
<evidence type="ECO:0000256" key="2">
    <source>
        <dbReference type="ARBA" id="ARBA00004587"/>
    </source>
</evidence>
<evidence type="ECO:0000256" key="1">
    <source>
        <dbReference type="ARBA" id="ARBA00004418"/>
    </source>
</evidence>
<dbReference type="GO" id="GO:0042121">
    <property type="term" value="P:alginic acid biosynthetic process"/>
    <property type="evidence" value="ECO:0007669"/>
    <property type="project" value="UniProtKB-UniPathway"/>
</dbReference>
<keyword evidence="9" id="KW-0732">Signal</keyword>
<evidence type="ECO:0000313" key="16">
    <source>
        <dbReference type="Proteomes" id="UP000010164"/>
    </source>
</evidence>
<keyword evidence="7" id="KW-0997">Cell inner membrane</keyword>
<dbReference type="PATRIC" id="fig|1177179.3.peg.1656"/>
<keyword evidence="16" id="KW-1185">Reference proteome</keyword>
<dbReference type="EMBL" id="AMRJ01000011">
    <property type="protein sequence ID" value="EKF74405.1"/>
    <property type="molecule type" value="Genomic_DNA"/>
</dbReference>
<dbReference type="InterPro" id="IPR034657">
    <property type="entry name" value="AlgJ"/>
</dbReference>
<keyword evidence="11" id="KW-0016">Alginate biosynthesis</keyword>
<name>L0WF40_9GAMM</name>
<dbReference type="UniPathway" id="UPA00286"/>
<dbReference type="GO" id="GO:0016740">
    <property type="term" value="F:transferase activity"/>
    <property type="evidence" value="ECO:0007669"/>
    <property type="project" value="UniProtKB-KW"/>
</dbReference>
<dbReference type="CDD" id="cd14442">
    <property type="entry name" value="AlgJ_like"/>
    <property type="match status" value="1"/>
</dbReference>